<evidence type="ECO:0000256" key="4">
    <source>
        <dbReference type="ARBA" id="ARBA00012838"/>
    </source>
</evidence>
<keyword evidence="7 15" id="KW-0436">Ligase</keyword>
<dbReference type="PRINTS" id="PR01041">
    <property type="entry name" value="TRNASYNTHMET"/>
</dbReference>
<dbReference type="PANTHER" id="PTHR45765:SF1">
    <property type="entry name" value="METHIONINE--TRNA LIGASE, CYTOPLASMIC"/>
    <property type="match status" value="1"/>
</dbReference>
<dbReference type="CDD" id="cd00814">
    <property type="entry name" value="MetRS_core"/>
    <property type="match status" value="1"/>
</dbReference>
<evidence type="ECO:0000256" key="1">
    <source>
        <dbReference type="ARBA" id="ARBA00003314"/>
    </source>
</evidence>
<evidence type="ECO:0000256" key="2">
    <source>
        <dbReference type="ARBA" id="ARBA00004496"/>
    </source>
</evidence>
<dbReference type="InterPro" id="IPR029038">
    <property type="entry name" value="MetRS_Zn"/>
</dbReference>
<dbReference type="SUPFAM" id="SSF52374">
    <property type="entry name" value="Nucleotidylyl transferase"/>
    <property type="match status" value="1"/>
</dbReference>
<keyword evidence="8 15" id="KW-0547">Nucleotide-binding</keyword>
<comment type="subcellular location">
    <subcellularLocation>
        <location evidence="2">Cytoplasm</location>
    </subcellularLocation>
</comment>
<evidence type="ECO:0000256" key="6">
    <source>
        <dbReference type="ARBA" id="ARBA00022490"/>
    </source>
</evidence>
<dbReference type="GO" id="GO:0006431">
    <property type="term" value="P:methionyl-tRNA aminoacylation"/>
    <property type="evidence" value="ECO:0007669"/>
    <property type="project" value="InterPro"/>
</dbReference>
<protein>
    <recommendedName>
        <fullName evidence="5">Methionine--tRNA ligase</fullName>
        <ecNumber evidence="4">6.1.1.10</ecNumber>
    </recommendedName>
    <alternativeName>
        <fullName evidence="13">Methionyl-tRNA synthetase</fullName>
    </alternativeName>
</protein>
<evidence type="ECO:0000256" key="9">
    <source>
        <dbReference type="ARBA" id="ARBA00022833"/>
    </source>
</evidence>
<dbReference type="NCBIfam" id="TIGR00398">
    <property type="entry name" value="metG"/>
    <property type="match status" value="1"/>
</dbReference>
<dbReference type="Pfam" id="PF09334">
    <property type="entry name" value="tRNA-synt_1g"/>
    <property type="match status" value="1"/>
</dbReference>
<dbReference type="GO" id="GO:0004825">
    <property type="term" value="F:methionine-tRNA ligase activity"/>
    <property type="evidence" value="ECO:0007669"/>
    <property type="project" value="UniProtKB-EC"/>
</dbReference>
<dbReference type="Gene3D" id="2.20.28.20">
    <property type="entry name" value="Methionyl-tRNA synthetase, Zn-domain"/>
    <property type="match status" value="1"/>
</dbReference>
<dbReference type="FunFam" id="2.20.28.20:FF:000001">
    <property type="entry name" value="Methionine--tRNA ligase"/>
    <property type="match status" value="1"/>
</dbReference>
<reference evidence="17" key="1">
    <citation type="journal article" date="2020" name="mSystems">
        <title>Genome- and Community-Level Interaction Insights into Carbon Utilization and Element Cycling Functions of Hydrothermarchaeota in Hydrothermal Sediment.</title>
        <authorList>
            <person name="Zhou Z."/>
            <person name="Liu Y."/>
            <person name="Xu W."/>
            <person name="Pan J."/>
            <person name="Luo Z.H."/>
            <person name="Li M."/>
        </authorList>
    </citation>
    <scope>NUCLEOTIDE SEQUENCE [LARGE SCALE GENOMIC DNA]</scope>
    <source>
        <strain evidence="17">HyVt-527</strain>
    </source>
</reference>
<dbReference type="InterPro" id="IPR001412">
    <property type="entry name" value="aa-tRNA-synth_I_CS"/>
</dbReference>
<dbReference type="Gene3D" id="3.40.50.620">
    <property type="entry name" value="HUPs"/>
    <property type="match status" value="1"/>
</dbReference>
<keyword evidence="9" id="KW-0862">Zinc</keyword>
<dbReference type="PROSITE" id="PS00178">
    <property type="entry name" value="AA_TRNA_LIGASE_I"/>
    <property type="match status" value="1"/>
</dbReference>
<dbReference type="InterPro" id="IPR015413">
    <property type="entry name" value="Methionyl/Leucyl_tRNA_Synth"/>
</dbReference>
<sequence length="380" mass="43531">MPQKILVTSALPYANGPIHLGHLAGAYLPADIFVRYHRLKGNDVIYICGSDEHGVPIMLRARKEGVSPQKIVDRYHELNKKSFADFGMSFDYYGRTSSPVHHQTSQDFFRKLAEKEVFILKREEQLYDPEAGIFLADRFVIGTCPVCGYEDAYGDQCEKCGSSLSPKELKNPRSAVTNATPVLKETTHWYLPLAKFQKQLEEWIDGHPEWKSNVLGQIRSWFNDGLNDRAVTRDLPWGVEVPEDVAQKYGVDAKGKVLYVWFDAPIGYISATKEWAQQQGDPDRWKEYWQKQDTRLVHFIGKDNIVFHCIIFPAMLMAHGDFVLPDNVPANEFLNLEGNKLSTSRNYAVWLDDYLKKFEPDALRYVLASNLPESRDTDFS</sequence>
<dbReference type="InterPro" id="IPR023458">
    <property type="entry name" value="Met-tRNA_ligase_1"/>
</dbReference>
<dbReference type="GO" id="GO:0005829">
    <property type="term" value="C:cytosol"/>
    <property type="evidence" value="ECO:0007669"/>
    <property type="project" value="TreeGrafter"/>
</dbReference>
<evidence type="ECO:0000256" key="13">
    <source>
        <dbReference type="ARBA" id="ARBA00030904"/>
    </source>
</evidence>
<evidence type="ECO:0000259" key="16">
    <source>
        <dbReference type="Pfam" id="PF09334"/>
    </source>
</evidence>
<dbReference type="Proteomes" id="UP000886124">
    <property type="component" value="Unassembled WGS sequence"/>
</dbReference>
<dbReference type="InterPro" id="IPR014758">
    <property type="entry name" value="Met-tRNA_synth"/>
</dbReference>
<dbReference type="SUPFAM" id="SSF57770">
    <property type="entry name" value="Methionyl-tRNA synthetase (MetRS), Zn-domain"/>
    <property type="match status" value="1"/>
</dbReference>
<dbReference type="GO" id="GO:0005524">
    <property type="term" value="F:ATP binding"/>
    <property type="evidence" value="ECO:0007669"/>
    <property type="project" value="UniProtKB-KW"/>
</dbReference>
<dbReference type="PANTHER" id="PTHR45765">
    <property type="entry name" value="METHIONINE--TRNA LIGASE"/>
    <property type="match status" value="1"/>
</dbReference>
<accession>A0A7V5PQJ2</accession>
<dbReference type="EMBL" id="DROD01000565">
    <property type="protein sequence ID" value="HHJ53286.1"/>
    <property type="molecule type" value="Genomic_DNA"/>
</dbReference>
<keyword evidence="12 15" id="KW-0030">Aminoacyl-tRNA synthetase</keyword>
<comment type="catalytic activity">
    <reaction evidence="14">
        <text>tRNA(Met) + L-methionine + ATP = L-methionyl-tRNA(Met) + AMP + diphosphate</text>
        <dbReference type="Rhea" id="RHEA:13481"/>
        <dbReference type="Rhea" id="RHEA-COMP:9667"/>
        <dbReference type="Rhea" id="RHEA-COMP:9698"/>
        <dbReference type="ChEBI" id="CHEBI:30616"/>
        <dbReference type="ChEBI" id="CHEBI:33019"/>
        <dbReference type="ChEBI" id="CHEBI:57844"/>
        <dbReference type="ChEBI" id="CHEBI:78442"/>
        <dbReference type="ChEBI" id="CHEBI:78530"/>
        <dbReference type="ChEBI" id="CHEBI:456215"/>
        <dbReference type="EC" id="6.1.1.10"/>
    </reaction>
</comment>
<comment type="similarity">
    <text evidence="3">Belongs to the class-I aminoacyl-tRNA synthetase family. MetG type 1 subfamily.</text>
</comment>
<evidence type="ECO:0000256" key="7">
    <source>
        <dbReference type="ARBA" id="ARBA00022598"/>
    </source>
</evidence>
<organism evidence="17">
    <name type="scientific">Caldithrix abyssi</name>
    <dbReference type="NCBI Taxonomy" id="187145"/>
    <lineage>
        <taxon>Bacteria</taxon>
        <taxon>Pseudomonadati</taxon>
        <taxon>Calditrichota</taxon>
        <taxon>Calditrichia</taxon>
        <taxon>Calditrichales</taxon>
        <taxon>Calditrichaceae</taxon>
        <taxon>Caldithrix</taxon>
    </lineage>
</organism>
<gene>
    <name evidence="17" type="primary">metG</name>
    <name evidence="17" type="ORF">ENJ89_08850</name>
</gene>
<dbReference type="InterPro" id="IPR014729">
    <property type="entry name" value="Rossmann-like_a/b/a_fold"/>
</dbReference>
<evidence type="ECO:0000256" key="5">
    <source>
        <dbReference type="ARBA" id="ARBA00018753"/>
    </source>
</evidence>
<comment type="function">
    <text evidence="1">Is required not only for elongation of protein synthesis but also for the initiation of all mRNA translation through initiator tRNA(fMet) aminoacylation.</text>
</comment>
<keyword evidence="6" id="KW-0963">Cytoplasm</keyword>
<evidence type="ECO:0000313" key="17">
    <source>
        <dbReference type="EMBL" id="HHJ53286.1"/>
    </source>
</evidence>
<keyword evidence="11 15" id="KW-0648">Protein biosynthesis</keyword>
<proteinExistence type="inferred from homology"/>
<name>A0A7V5PQJ2_CALAY</name>
<feature type="domain" description="Methionyl/Leucyl tRNA synthetase" evidence="16">
    <location>
        <begin position="5"/>
        <end position="380"/>
    </location>
</feature>
<evidence type="ECO:0000256" key="14">
    <source>
        <dbReference type="ARBA" id="ARBA00047364"/>
    </source>
</evidence>
<dbReference type="AlphaFoldDB" id="A0A7V5PQJ2"/>
<feature type="non-terminal residue" evidence="17">
    <location>
        <position position="380"/>
    </location>
</feature>
<evidence type="ECO:0000256" key="12">
    <source>
        <dbReference type="ARBA" id="ARBA00023146"/>
    </source>
</evidence>
<evidence type="ECO:0000256" key="15">
    <source>
        <dbReference type="RuleBase" id="RU363039"/>
    </source>
</evidence>
<evidence type="ECO:0000256" key="10">
    <source>
        <dbReference type="ARBA" id="ARBA00022840"/>
    </source>
</evidence>
<evidence type="ECO:0000256" key="11">
    <source>
        <dbReference type="ARBA" id="ARBA00022917"/>
    </source>
</evidence>
<keyword evidence="10 15" id="KW-0067">ATP-binding</keyword>
<dbReference type="InterPro" id="IPR033911">
    <property type="entry name" value="MetRS_core"/>
</dbReference>
<evidence type="ECO:0000256" key="3">
    <source>
        <dbReference type="ARBA" id="ARBA00008258"/>
    </source>
</evidence>
<dbReference type="EC" id="6.1.1.10" evidence="4"/>
<comment type="caution">
    <text evidence="17">The sequence shown here is derived from an EMBL/GenBank/DDBJ whole genome shotgun (WGS) entry which is preliminary data.</text>
</comment>
<evidence type="ECO:0000256" key="8">
    <source>
        <dbReference type="ARBA" id="ARBA00022741"/>
    </source>
</evidence>